<evidence type="ECO:0000313" key="2">
    <source>
        <dbReference type="Proteomes" id="UP001163321"/>
    </source>
</evidence>
<proteinExistence type="predicted"/>
<evidence type="ECO:0000313" key="1">
    <source>
        <dbReference type="EMBL" id="KAI9917010.1"/>
    </source>
</evidence>
<reference evidence="1 2" key="1">
    <citation type="journal article" date="2022" name="bioRxiv">
        <title>The genome of the oomycete Peronosclerospora sorghi, a cosmopolitan pathogen of maize and sorghum, is inflated with dispersed pseudogenes.</title>
        <authorList>
            <person name="Fletcher K."/>
            <person name="Martin F."/>
            <person name="Isakeit T."/>
            <person name="Cavanaugh K."/>
            <person name="Magill C."/>
            <person name="Michelmore R."/>
        </authorList>
    </citation>
    <scope>NUCLEOTIDE SEQUENCE [LARGE SCALE GENOMIC DNA]</scope>
    <source>
        <strain evidence="1">P6</strain>
    </source>
</reference>
<keyword evidence="2" id="KW-1185">Reference proteome</keyword>
<comment type="caution">
    <text evidence="1">The sequence shown here is derived from an EMBL/GenBank/DDBJ whole genome shotgun (WGS) entry which is preliminary data.</text>
</comment>
<name>A0ACC0WED3_9STRA</name>
<dbReference type="Proteomes" id="UP001163321">
    <property type="component" value="Chromosome 2"/>
</dbReference>
<accession>A0ACC0WED3</accession>
<sequence length="144" mass="16327">MGLQALIQDVFRRESAVPVFGLDVVHEVKQLVEAHVLGALETSMYSIECVVALLEVAGALNVLEEVEQQEEDASHGSWLVTGTVYVMLQWDTFPDDLDVLILFTLLRQCYASWKLRRVLCAHVEYKNLVDMLVVVVIDPKAQRW</sequence>
<protein>
    <submittedName>
        <fullName evidence="1">Uncharacterized protein</fullName>
    </submittedName>
</protein>
<gene>
    <name evidence="1" type="ORF">PsorP6_017034</name>
</gene>
<dbReference type="EMBL" id="CM047581">
    <property type="protein sequence ID" value="KAI9917010.1"/>
    <property type="molecule type" value="Genomic_DNA"/>
</dbReference>
<organism evidence="1 2">
    <name type="scientific">Peronosclerospora sorghi</name>
    <dbReference type="NCBI Taxonomy" id="230839"/>
    <lineage>
        <taxon>Eukaryota</taxon>
        <taxon>Sar</taxon>
        <taxon>Stramenopiles</taxon>
        <taxon>Oomycota</taxon>
        <taxon>Peronosporomycetes</taxon>
        <taxon>Peronosporales</taxon>
        <taxon>Peronosporaceae</taxon>
        <taxon>Peronosclerospora</taxon>
    </lineage>
</organism>